<reference evidence="2" key="1">
    <citation type="journal article" date="2020" name="mSystems">
        <title>Genome- and Community-Level Interaction Insights into Carbon Utilization and Element Cycling Functions of Hydrothermarchaeota in Hydrothermal Sediment.</title>
        <authorList>
            <person name="Zhou Z."/>
            <person name="Liu Y."/>
            <person name="Xu W."/>
            <person name="Pan J."/>
            <person name="Luo Z.H."/>
            <person name="Li M."/>
        </authorList>
    </citation>
    <scope>NUCLEOTIDE SEQUENCE [LARGE SCALE GENOMIC DNA]</scope>
    <source>
        <strain evidence="2">SpSt-524</strain>
    </source>
</reference>
<feature type="transmembrane region" description="Helical" evidence="1">
    <location>
        <begin position="7"/>
        <end position="25"/>
    </location>
</feature>
<feature type="transmembrane region" description="Helical" evidence="1">
    <location>
        <begin position="91"/>
        <end position="113"/>
    </location>
</feature>
<keyword evidence="1" id="KW-0472">Membrane</keyword>
<evidence type="ECO:0000256" key="1">
    <source>
        <dbReference type="SAM" id="Phobius"/>
    </source>
</evidence>
<protein>
    <submittedName>
        <fullName evidence="2">Diguanylate cyclase</fullName>
    </submittedName>
</protein>
<keyword evidence="1" id="KW-0812">Transmembrane</keyword>
<proteinExistence type="predicted"/>
<evidence type="ECO:0000313" key="2">
    <source>
        <dbReference type="EMBL" id="HFG20486.1"/>
    </source>
</evidence>
<dbReference type="AlphaFoldDB" id="A0A7C3DD29"/>
<keyword evidence="1" id="KW-1133">Transmembrane helix</keyword>
<feature type="transmembrane region" description="Helical" evidence="1">
    <location>
        <begin position="62"/>
        <end position="79"/>
    </location>
</feature>
<comment type="caution">
    <text evidence="2">The sequence shown here is derived from an EMBL/GenBank/DDBJ whole genome shotgun (WGS) entry which is preliminary data.</text>
</comment>
<gene>
    <name evidence="2" type="ORF">ENS82_07160</name>
</gene>
<accession>A0A7C3DD29</accession>
<sequence length="247" mass="26848">MLGVMWLSLLPWGFVLLGLLPLWLFPRQASLYPGLVFLLAALMLAAAASLYARVPLGPQARFFWVLGLALMSSAIAVAASRDLAQVPDDVAVMASVASLMGAGAFLVGLFFLLRREVPSLPPPTQMGFRHEGGVLSHTALQALAPSLETLSAVRPVTLLLLHTRTDQPGAELLQYLRQPDMVFQLGPGQFLIVLQGSNLEGAQAVFRRIRQNLAILAYGFLPLQGISVQQALVQLEGELEHYYLTQH</sequence>
<feature type="transmembrane region" description="Helical" evidence="1">
    <location>
        <begin position="31"/>
        <end position="50"/>
    </location>
</feature>
<organism evidence="2">
    <name type="scientific">Meiothermus ruber</name>
    <dbReference type="NCBI Taxonomy" id="277"/>
    <lineage>
        <taxon>Bacteria</taxon>
        <taxon>Thermotogati</taxon>
        <taxon>Deinococcota</taxon>
        <taxon>Deinococci</taxon>
        <taxon>Thermales</taxon>
        <taxon>Thermaceae</taxon>
        <taxon>Meiothermus</taxon>
    </lineage>
</organism>
<name>A0A7C3DD29_MEIRU</name>
<dbReference type="EMBL" id="DSWI01000014">
    <property type="protein sequence ID" value="HFG20486.1"/>
    <property type="molecule type" value="Genomic_DNA"/>
</dbReference>